<dbReference type="AlphaFoldDB" id="A0A9E7MWF1"/>
<organism evidence="1 2">
    <name type="scientific">Thermococcus aggregans</name>
    <dbReference type="NCBI Taxonomy" id="110163"/>
    <lineage>
        <taxon>Archaea</taxon>
        <taxon>Methanobacteriati</taxon>
        <taxon>Methanobacteriota</taxon>
        <taxon>Thermococci</taxon>
        <taxon>Thermococcales</taxon>
        <taxon>Thermococcaceae</taxon>
        <taxon>Thermococcus</taxon>
    </lineage>
</organism>
<reference evidence="1" key="1">
    <citation type="journal article" date="1998" name="Int. J. Syst. Bacteriol. 48 Pt">
        <title>Thermococcus guaymasensis sp. nov. and Thermococcus aggregans sp. nov., two novel thermophilic archaea isolated from the Guaymas Basin hydrothermal vent site.</title>
        <authorList>
            <person name="Canganella F."/>
            <person name="Jones W.J."/>
            <person name="Gambacorta A."/>
            <person name="Antranikian G."/>
        </authorList>
    </citation>
    <scope>NUCLEOTIDE SEQUENCE</scope>
    <source>
        <strain evidence="1">TY</strain>
    </source>
</reference>
<dbReference type="KEGG" id="tagg:NF865_07570"/>
<reference evidence="1" key="2">
    <citation type="submission" date="2022-06" db="EMBL/GenBank/DDBJ databases">
        <authorList>
            <person name="Park Y.-J."/>
        </authorList>
    </citation>
    <scope>NUCLEOTIDE SEQUENCE</scope>
    <source>
        <strain evidence="1">TY</strain>
    </source>
</reference>
<evidence type="ECO:0000313" key="2">
    <source>
        <dbReference type="Proteomes" id="UP001055732"/>
    </source>
</evidence>
<name>A0A9E7MWF1_THEAG</name>
<evidence type="ECO:0000313" key="1">
    <source>
        <dbReference type="EMBL" id="USS40184.1"/>
    </source>
</evidence>
<keyword evidence="2" id="KW-1185">Reference proteome</keyword>
<dbReference type="EMBL" id="CP099582">
    <property type="protein sequence ID" value="USS40184.1"/>
    <property type="molecule type" value="Genomic_DNA"/>
</dbReference>
<sequence>MKRVIFFFIVVLLLTSGFSIYSWKQCEDENKEMLEDVYTEFETNRWELENIGQTFEYLLQNNASDEVILLYTIAYRDHVFVVKNVFDILCAHSKEGKEKFLKLSNAMTNLHVFLNSAAVRPHERRRMMLSENLETLKQFDVLFEELNKYRSPYGIPDTLPERFLKVSNDLHIVEQGGS</sequence>
<dbReference type="Proteomes" id="UP001055732">
    <property type="component" value="Chromosome"/>
</dbReference>
<proteinExistence type="predicted"/>
<dbReference type="RefSeq" id="WP_253304141.1">
    <property type="nucleotide sequence ID" value="NZ_CP099582.1"/>
</dbReference>
<gene>
    <name evidence="1" type="ORF">NF865_07570</name>
</gene>
<protein>
    <submittedName>
        <fullName evidence="1">DsbA family protein</fullName>
    </submittedName>
</protein>
<accession>A0A9E7MWF1</accession>